<feature type="compositionally biased region" description="Polar residues" evidence="1">
    <location>
        <begin position="355"/>
        <end position="373"/>
    </location>
</feature>
<evidence type="ECO:0000313" key="4">
    <source>
        <dbReference type="Proteomes" id="UP000225972"/>
    </source>
</evidence>
<dbReference type="OrthoDB" id="6305173at2"/>
<protein>
    <recommendedName>
        <fullName evidence="2">Hedgehog/Intein (Hint) domain-containing protein</fullName>
    </recommendedName>
</protein>
<feature type="domain" description="Hedgehog/Intein (Hint)" evidence="2">
    <location>
        <begin position="155"/>
        <end position="298"/>
    </location>
</feature>
<keyword evidence="4" id="KW-1185">Reference proteome</keyword>
<proteinExistence type="predicted"/>
<dbReference type="AlphaFoldDB" id="A0A238JEX4"/>
<evidence type="ECO:0000313" key="3">
    <source>
        <dbReference type="EMBL" id="SMX28764.1"/>
    </source>
</evidence>
<organism evidence="3 4">
    <name type="scientific">Pelagimonas phthalicica</name>
    <dbReference type="NCBI Taxonomy" id="1037362"/>
    <lineage>
        <taxon>Bacteria</taxon>
        <taxon>Pseudomonadati</taxon>
        <taxon>Pseudomonadota</taxon>
        <taxon>Alphaproteobacteria</taxon>
        <taxon>Rhodobacterales</taxon>
        <taxon>Roseobacteraceae</taxon>
        <taxon>Pelagimonas</taxon>
    </lineage>
</organism>
<accession>A0A238JEX4</accession>
<dbReference type="SUPFAM" id="SSF51294">
    <property type="entry name" value="Hedgehog/intein (Hint) domain"/>
    <property type="match status" value="1"/>
</dbReference>
<feature type="compositionally biased region" description="Polar residues" evidence="1">
    <location>
        <begin position="381"/>
        <end position="391"/>
    </location>
</feature>
<feature type="region of interest" description="Disordered" evidence="1">
    <location>
        <begin position="354"/>
        <end position="391"/>
    </location>
</feature>
<evidence type="ECO:0000256" key="1">
    <source>
        <dbReference type="SAM" id="MobiDB-lite"/>
    </source>
</evidence>
<dbReference type="InterPro" id="IPR028992">
    <property type="entry name" value="Hedgehog/Intein_dom"/>
</dbReference>
<evidence type="ECO:0000259" key="2">
    <source>
        <dbReference type="Pfam" id="PF13403"/>
    </source>
</evidence>
<reference evidence="4" key="1">
    <citation type="submission" date="2017-05" db="EMBL/GenBank/DDBJ databases">
        <authorList>
            <person name="Rodrigo-Torres L."/>
            <person name="Arahal R. D."/>
            <person name="Lucena T."/>
        </authorList>
    </citation>
    <scope>NUCLEOTIDE SEQUENCE [LARGE SCALE GENOMIC DNA]</scope>
    <source>
        <strain evidence="4">CECT 8649</strain>
    </source>
</reference>
<dbReference type="EMBL" id="FXXP01000002">
    <property type="protein sequence ID" value="SMX28764.1"/>
    <property type="molecule type" value="Genomic_DNA"/>
</dbReference>
<dbReference type="Pfam" id="PF13403">
    <property type="entry name" value="Hint_2"/>
    <property type="match status" value="1"/>
</dbReference>
<dbReference type="InterPro" id="IPR036844">
    <property type="entry name" value="Hint_dom_sf"/>
</dbReference>
<dbReference type="RefSeq" id="WP_099246344.1">
    <property type="nucleotide sequence ID" value="NZ_FXXP01000002.1"/>
</dbReference>
<dbReference type="Proteomes" id="UP000225972">
    <property type="component" value="Unassembled WGS sequence"/>
</dbReference>
<name>A0A238JEX4_9RHOB</name>
<gene>
    <name evidence="3" type="ORF">TRP8649_02890</name>
</gene>
<sequence length="391" mass="41684">MPEYLSEFQPYGDSSQEFIEVALPEGTDPSGYSVYIYDTFGNAIYSFPLGTATDTVASYDVYVIDSSTPGFSDGGADPTGRLYPDDGIALVDDTGTTVQFISYWGNTVTAVDGPAAGLTSTDVGTAPMGESLQSDDRGATYYGQPITNAGTIPACYGAGTLIATPAGPCPIEKLQPGDHVIGEAGEPLRIRLIRHDVQSFGTCRLDQRPVRIAPHAFGRDRPFQPLILSSQHRVVLGGHGQLQGGGQSPCFVPAKALTELKGVRFMAGRRKMDWYHILLDRHAVIWANGVASESLLLGPSLLADCSPAQMRRLSNATQQSLSSLETDRPAHPCLSLRQSRALIAGFKLQGKRRQGQASGKVSRSSSVLAQSMAQGPKGCKSENSAFPVSVR</sequence>